<evidence type="ECO:0000256" key="6">
    <source>
        <dbReference type="ARBA" id="ARBA00023125"/>
    </source>
</evidence>
<keyword evidence="13" id="KW-1185">Reference proteome</keyword>
<name>A0AAV4ZH52_9HYPH</name>
<dbReference type="InterPro" id="IPR001091">
    <property type="entry name" value="RM_Methyltransferase"/>
</dbReference>
<dbReference type="GO" id="GO:0009007">
    <property type="term" value="F:site-specific DNA-methyltransferase (adenine-specific) activity"/>
    <property type="evidence" value="ECO:0007669"/>
    <property type="project" value="UniProtKB-EC"/>
</dbReference>
<dbReference type="GO" id="GO:0015667">
    <property type="term" value="F:site-specific DNA-methyltransferase (cytosine-N4-specific) activity"/>
    <property type="evidence" value="ECO:0007669"/>
    <property type="project" value="UniProtKB-EC"/>
</dbReference>
<dbReference type="AlphaFoldDB" id="A0AAV4ZH52"/>
<evidence type="ECO:0000256" key="3">
    <source>
        <dbReference type="ARBA" id="ARBA00022679"/>
    </source>
</evidence>
<dbReference type="Pfam" id="PF01555">
    <property type="entry name" value="N6_N4_Mtase"/>
    <property type="match status" value="1"/>
</dbReference>
<keyword evidence="6" id="KW-0238">DNA-binding</keyword>
<evidence type="ECO:0000256" key="5">
    <source>
        <dbReference type="ARBA" id="ARBA00022747"/>
    </source>
</evidence>
<evidence type="ECO:0000256" key="7">
    <source>
        <dbReference type="ARBA" id="ARBA00047942"/>
    </source>
</evidence>
<dbReference type="SUPFAM" id="SSF53335">
    <property type="entry name" value="S-adenosyl-L-methionine-dependent methyltransferases"/>
    <property type="match status" value="1"/>
</dbReference>
<dbReference type="GO" id="GO:0009307">
    <property type="term" value="P:DNA restriction-modification system"/>
    <property type="evidence" value="ECO:0007669"/>
    <property type="project" value="UniProtKB-KW"/>
</dbReference>
<keyword evidence="4" id="KW-0949">S-adenosyl-L-methionine</keyword>
<dbReference type="PRINTS" id="PR00508">
    <property type="entry name" value="S21N4MTFRASE"/>
</dbReference>
<organism evidence="12 13">
    <name type="scientific">Methylobacterium hispanicum</name>
    <dbReference type="NCBI Taxonomy" id="270350"/>
    <lineage>
        <taxon>Bacteria</taxon>
        <taxon>Pseudomonadati</taxon>
        <taxon>Pseudomonadota</taxon>
        <taxon>Alphaproteobacteria</taxon>
        <taxon>Hyphomicrobiales</taxon>
        <taxon>Methylobacteriaceae</taxon>
        <taxon>Methylobacterium</taxon>
    </lineage>
</organism>
<evidence type="ECO:0000256" key="9">
    <source>
        <dbReference type="RuleBase" id="RU362026"/>
    </source>
</evidence>
<dbReference type="InterPro" id="IPR025745">
    <property type="entry name" value="Mrr-like_N_dom"/>
</dbReference>
<evidence type="ECO:0000256" key="1">
    <source>
        <dbReference type="ARBA" id="ARBA00010203"/>
    </source>
</evidence>
<feature type="domain" description="Restriction system protein Mrr-like N-terminal" evidence="11">
    <location>
        <begin position="78"/>
        <end position="162"/>
    </location>
</feature>
<evidence type="ECO:0000256" key="8">
    <source>
        <dbReference type="ARBA" id="ARBA00049120"/>
    </source>
</evidence>
<protein>
    <recommendedName>
        <fullName evidence="9">Methyltransferase</fullName>
        <ecNumber evidence="9">2.1.1.-</ecNumber>
    </recommendedName>
</protein>
<sequence length="469" mass="52155">MHPVRPDLKIASDIAKEWPSVGRDHAKAAVTIRQTLSDTPGAIAARARRIRRGVETEAAARAQANERLGRPSIQNLLQMPLLEAIQDAGGRARPRDLYGRLADELGIDLEARKETRACADQTYNLFEQQVRWARQTAVAQGLIAKGERGIWELADAGQEKLRRIRRGNVVLLYTLDDGLALWAHAEEAASALEPGSLDLIMTSPPYPVVNRAYGKFTVPDWLAWMSDLVGMWKQLLTERGTLCVNLMDVFQPGAPCLSPYVERFTIDAIDRHGLHLAGRMPWHSPTKLANIEWAVKRRVRLRNSVEHVILFSKDANPSWDTRRLPRENYADRSEARLAAERRRVSTVRPSGYDLNETAFERNDNGPIPGNLLVAGGASGASTFAKRCREAGVPIHPARFPEALPRRVIQLTTDVGQTVYDPMAGSNTTGKVALELGRRFISSEPMLAYAEASAMHFDARPDFRFHGIGT</sequence>
<comment type="catalytic activity">
    <reaction evidence="7">
        <text>a 2'-deoxyadenosine in DNA + S-adenosyl-L-methionine = an N(6)-methyl-2'-deoxyadenosine in DNA + S-adenosyl-L-homocysteine + H(+)</text>
        <dbReference type="Rhea" id="RHEA:15197"/>
        <dbReference type="Rhea" id="RHEA-COMP:12418"/>
        <dbReference type="Rhea" id="RHEA-COMP:12419"/>
        <dbReference type="ChEBI" id="CHEBI:15378"/>
        <dbReference type="ChEBI" id="CHEBI:57856"/>
        <dbReference type="ChEBI" id="CHEBI:59789"/>
        <dbReference type="ChEBI" id="CHEBI:90615"/>
        <dbReference type="ChEBI" id="CHEBI:90616"/>
        <dbReference type="EC" id="2.1.1.72"/>
    </reaction>
</comment>
<evidence type="ECO:0000256" key="4">
    <source>
        <dbReference type="ARBA" id="ARBA00022691"/>
    </source>
</evidence>
<comment type="caution">
    <text evidence="12">The sequence shown here is derived from an EMBL/GenBank/DDBJ whole genome shotgun (WGS) entry which is preliminary data.</text>
</comment>
<dbReference type="Gene3D" id="3.40.50.150">
    <property type="entry name" value="Vaccinia Virus protein VP39"/>
    <property type="match status" value="1"/>
</dbReference>
<gene>
    <name evidence="12" type="ORF">BHAOGJBA_1274</name>
</gene>
<dbReference type="EMBL" id="BPQO01000004">
    <property type="protein sequence ID" value="GJD87769.1"/>
    <property type="molecule type" value="Genomic_DNA"/>
</dbReference>
<dbReference type="Proteomes" id="UP001055247">
    <property type="component" value="Unassembled WGS sequence"/>
</dbReference>
<keyword evidence="3" id="KW-0808">Transferase</keyword>
<dbReference type="GO" id="GO:0008170">
    <property type="term" value="F:N-methyltransferase activity"/>
    <property type="evidence" value="ECO:0007669"/>
    <property type="project" value="InterPro"/>
</dbReference>
<evidence type="ECO:0000313" key="13">
    <source>
        <dbReference type="Proteomes" id="UP001055247"/>
    </source>
</evidence>
<reference evidence="12" key="1">
    <citation type="journal article" date="2016" name="Front. Microbiol.">
        <title>Genome Sequence of the Piezophilic, Mesophilic Sulfate-Reducing Bacterium Desulfovibrio indicus J2T.</title>
        <authorList>
            <person name="Cao J."/>
            <person name="Maignien L."/>
            <person name="Shao Z."/>
            <person name="Alain K."/>
            <person name="Jebbar M."/>
        </authorList>
    </citation>
    <scope>NUCLEOTIDE SEQUENCE</scope>
    <source>
        <strain evidence="12">DSM 16372</strain>
    </source>
</reference>
<dbReference type="GO" id="GO:0032259">
    <property type="term" value="P:methylation"/>
    <property type="evidence" value="ECO:0007669"/>
    <property type="project" value="UniProtKB-KW"/>
</dbReference>
<comment type="similarity">
    <text evidence="1">Belongs to the N(4)/N(6)-methyltransferase family. N(4) subfamily.</text>
</comment>
<keyword evidence="2" id="KW-0489">Methyltransferase</keyword>
<dbReference type="PROSITE" id="PS00093">
    <property type="entry name" value="N4_MTASE"/>
    <property type="match status" value="1"/>
</dbReference>
<evidence type="ECO:0000313" key="12">
    <source>
        <dbReference type="EMBL" id="GJD87769.1"/>
    </source>
</evidence>
<proteinExistence type="inferred from homology"/>
<accession>A0AAV4ZH52</accession>
<keyword evidence="5" id="KW-0680">Restriction system</keyword>
<evidence type="ECO:0000259" key="11">
    <source>
        <dbReference type="Pfam" id="PF14338"/>
    </source>
</evidence>
<dbReference type="InterPro" id="IPR017985">
    <property type="entry name" value="MeTrfase_CN4_CS"/>
</dbReference>
<dbReference type="InterPro" id="IPR029063">
    <property type="entry name" value="SAM-dependent_MTases_sf"/>
</dbReference>
<dbReference type="GO" id="GO:0003677">
    <property type="term" value="F:DNA binding"/>
    <property type="evidence" value="ECO:0007669"/>
    <property type="project" value="UniProtKB-KW"/>
</dbReference>
<evidence type="ECO:0000259" key="10">
    <source>
        <dbReference type="Pfam" id="PF01555"/>
    </source>
</evidence>
<reference evidence="12" key="2">
    <citation type="submission" date="2021-08" db="EMBL/GenBank/DDBJ databases">
        <authorList>
            <person name="Tani A."/>
            <person name="Ola A."/>
            <person name="Ogura Y."/>
            <person name="Katsura K."/>
            <person name="Hayashi T."/>
        </authorList>
    </citation>
    <scope>NUCLEOTIDE SEQUENCE</scope>
    <source>
        <strain evidence="12">DSM 16372</strain>
    </source>
</reference>
<evidence type="ECO:0000256" key="2">
    <source>
        <dbReference type="ARBA" id="ARBA00022603"/>
    </source>
</evidence>
<dbReference type="Pfam" id="PF14338">
    <property type="entry name" value="Mrr_N"/>
    <property type="match status" value="1"/>
</dbReference>
<feature type="domain" description="DNA methylase N-4/N-6" evidence="10">
    <location>
        <begin position="198"/>
        <end position="451"/>
    </location>
</feature>
<dbReference type="EC" id="2.1.1.-" evidence="9"/>
<dbReference type="InterPro" id="IPR002941">
    <property type="entry name" value="DNA_methylase_N4/N6"/>
</dbReference>
<comment type="catalytic activity">
    <reaction evidence="8">
        <text>a 2'-deoxycytidine in DNA + S-adenosyl-L-methionine = an N(4)-methyl-2'-deoxycytidine in DNA + S-adenosyl-L-homocysteine + H(+)</text>
        <dbReference type="Rhea" id="RHEA:16857"/>
        <dbReference type="Rhea" id="RHEA-COMP:11369"/>
        <dbReference type="Rhea" id="RHEA-COMP:13674"/>
        <dbReference type="ChEBI" id="CHEBI:15378"/>
        <dbReference type="ChEBI" id="CHEBI:57856"/>
        <dbReference type="ChEBI" id="CHEBI:59789"/>
        <dbReference type="ChEBI" id="CHEBI:85452"/>
        <dbReference type="ChEBI" id="CHEBI:137933"/>
        <dbReference type="EC" id="2.1.1.113"/>
    </reaction>
</comment>